<sequence length="88" mass="9149">MSISSATSSRVKAKEQQPFSRAVSSAVRAAVSGLKTSSRRSRVRHALHRVGGQGVELGHAERLPGGGQSAGGGGPTQVNGDFWAIPRR</sequence>
<feature type="region of interest" description="Disordered" evidence="1">
    <location>
        <begin position="1"/>
        <end position="88"/>
    </location>
</feature>
<reference evidence="2 3" key="1">
    <citation type="submission" date="2023-07" db="EMBL/GenBank/DDBJ databases">
        <title>Sequencing the genomes of 1000 actinobacteria strains.</title>
        <authorList>
            <person name="Klenk H.-P."/>
        </authorList>
    </citation>
    <scope>NUCLEOTIDE SEQUENCE [LARGE SCALE GENOMIC DNA]</scope>
    <source>
        <strain evidence="2 3">DSM 44109</strain>
    </source>
</reference>
<keyword evidence="3" id="KW-1185">Reference proteome</keyword>
<organism evidence="2 3">
    <name type="scientific">Streptosporangium brasiliense</name>
    <dbReference type="NCBI Taxonomy" id="47480"/>
    <lineage>
        <taxon>Bacteria</taxon>
        <taxon>Bacillati</taxon>
        <taxon>Actinomycetota</taxon>
        <taxon>Actinomycetes</taxon>
        <taxon>Streptosporangiales</taxon>
        <taxon>Streptosporangiaceae</taxon>
        <taxon>Streptosporangium</taxon>
    </lineage>
</organism>
<accession>A0ABT9RIV0</accession>
<dbReference type="RefSeq" id="WP_306872773.1">
    <property type="nucleotide sequence ID" value="NZ_JAUSRB010000002.1"/>
</dbReference>
<feature type="compositionally biased region" description="Gly residues" evidence="1">
    <location>
        <begin position="64"/>
        <end position="75"/>
    </location>
</feature>
<evidence type="ECO:0000313" key="3">
    <source>
        <dbReference type="Proteomes" id="UP001230426"/>
    </source>
</evidence>
<name>A0ABT9RIV0_9ACTN</name>
<protein>
    <submittedName>
        <fullName evidence="2">Uncharacterized protein</fullName>
    </submittedName>
</protein>
<dbReference type="Proteomes" id="UP001230426">
    <property type="component" value="Unassembled WGS sequence"/>
</dbReference>
<dbReference type="EMBL" id="JAUSRB010000002">
    <property type="protein sequence ID" value="MDP9869175.1"/>
    <property type="molecule type" value="Genomic_DNA"/>
</dbReference>
<feature type="compositionally biased region" description="Basic residues" evidence="1">
    <location>
        <begin position="37"/>
        <end position="48"/>
    </location>
</feature>
<gene>
    <name evidence="2" type="ORF">J2S55_008441</name>
</gene>
<proteinExistence type="predicted"/>
<evidence type="ECO:0000256" key="1">
    <source>
        <dbReference type="SAM" id="MobiDB-lite"/>
    </source>
</evidence>
<feature type="compositionally biased region" description="Polar residues" evidence="1">
    <location>
        <begin position="1"/>
        <end position="10"/>
    </location>
</feature>
<feature type="compositionally biased region" description="Low complexity" evidence="1">
    <location>
        <begin position="20"/>
        <end position="32"/>
    </location>
</feature>
<comment type="caution">
    <text evidence="2">The sequence shown here is derived from an EMBL/GenBank/DDBJ whole genome shotgun (WGS) entry which is preliminary data.</text>
</comment>
<evidence type="ECO:0000313" key="2">
    <source>
        <dbReference type="EMBL" id="MDP9869175.1"/>
    </source>
</evidence>